<feature type="region of interest" description="Disordered" evidence="2">
    <location>
        <begin position="81"/>
        <end position="110"/>
    </location>
</feature>
<feature type="compositionally biased region" description="Basic and acidic residues" evidence="2">
    <location>
        <begin position="17"/>
        <end position="28"/>
    </location>
</feature>
<evidence type="ECO:0000313" key="4">
    <source>
        <dbReference type="Proteomes" id="UP001419268"/>
    </source>
</evidence>
<keyword evidence="4" id="KW-1185">Reference proteome</keyword>
<feature type="region of interest" description="Disordered" evidence="2">
    <location>
        <begin position="1"/>
        <end position="35"/>
    </location>
</feature>
<feature type="region of interest" description="Disordered" evidence="2">
    <location>
        <begin position="353"/>
        <end position="409"/>
    </location>
</feature>
<feature type="compositionally biased region" description="Low complexity" evidence="2">
    <location>
        <begin position="97"/>
        <end position="109"/>
    </location>
</feature>
<organism evidence="3 4">
    <name type="scientific">Stephania cephalantha</name>
    <dbReference type="NCBI Taxonomy" id="152367"/>
    <lineage>
        <taxon>Eukaryota</taxon>
        <taxon>Viridiplantae</taxon>
        <taxon>Streptophyta</taxon>
        <taxon>Embryophyta</taxon>
        <taxon>Tracheophyta</taxon>
        <taxon>Spermatophyta</taxon>
        <taxon>Magnoliopsida</taxon>
        <taxon>Ranunculales</taxon>
        <taxon>Menispermaceae</taxon>
        <taxon>Menispermoideae</taxon>
        <taxon>Cissampelideae</taxon>
        <taxon>Stephania</taxon>
    </lineage>
</organism>
<feature type="compositionally biased region" description="Polar residues" evidence="2">
    <location>
        <begin position="1"/>
        <end position="15"/>
    </location>
</feature>
<sequence>MSRGEGQSQTKSQRGTRVPERCKRKDGAENMIIDVDDGKDNDVIIIDIPESSQKRSQVSPGYLDCRKVLFDNIISIDDDCESSDYEKTEPNQDTEASSSKFSNPSSSPSHNVEEYCCDECQFIPEKNFPVKLSRCKWTYSEKELSENCAGLSPVSGSYSSESDSSDCELMDGYSGDIREQWERASIRKRTFQDVINGGCGFDGQASLSRCYSHTAKNSEVEELSTLPVEEPFSTARNGNDGKQGVLTSRVMEDDVSVNPYFYHEVDDFVEKMHENVDCDNSWSASELQENPQFLHRNFNVNNSQYSCYYETDLQNGARVNNNKTIFYDTGIATSEPYLASSHQRTDLENHGASHLRTQPEQDGQPTEDADTFHDDGTSALDREKSDERQVDYESETHRGEEEEEYFFSESESLNATNFVSAMFNSKERVGAGDVCFSKSQQGGKTKINDVTDEPVSGKCYSLNTEEERDKTGSLEEVRFYYRQPLCRAQHLFNAEQDGTSFTYERSCAEVRQELPESQVENIHLLNAEDCDERCDTHNFVIGEREKFKQTEEYKRAAEEEWASRQRQLQIQAEEARRMRKRKKAETLRLLDMERRQKQRLEEIRETNEKNVETINLKEQLRSLVRKELDSLEMTHNDMVSLLRCLGIHVGGGPFPTSREVLFDLCSRCLICKCGFIVLSINERCSLYSGCLSNKRRCSSIAVFFFCSSEFKEKYFAETGSSVTSLIYVMTHTTLCLFEKHSSTAPSLPLELIIALTEFVAFSDSCQRNNIFFLPNLYESHFHSQPSFLQTFLY</sequence>
<dbReference type="PANTHER" id="PTHR36335">
    <property type="entry name" value="CHAPERONE DNAJ-DOMAIN SUPERFAMILY PROTEIN"/>
    <property type="match status" value="1"/>
</dbReference>
<evidence type="ECO:0000256" key="1">
    <source>
        <dbReference type="SAM" id="Coils"/>
    </source>
</evidence>
<protein>
    <submittedName>
        <fullName evidence="3">Uncharacterized protein</fullName>
    </submittedName>
</protein>
<dbReference type="Proteomes" id="UP001419268">
    <property type="component" value="Unassembled WGS sequence"/>
</dbReference>
<feature type="compositionally biased region" description="Basic and acidic residues" evidence="2">
    <location>
        <begin position="370"/>
        <end position="400"/>
    </location>
</feature>
<feature type="coiled-coil region" evidence="1">
    <location>
        <begin position="565"/>
        <end position="617"/>
    </location>
</feature>
<comment type="caution">
    <text evidence="3">The sequence shown here is derived from an EMBL/GenBank/DDBJ whole genome shotgun (WGS) entry which is preliminary data.</text>
</comment>
<name>A0AAP0INL4_9MAGN</name>
<gene>
    <name evidence="3" type="ORF">Scep_016845</name>
</gene>
<dbReference type="EMBL" id="JBBNAG010000007">
    <property type="protein sequence ID" value="KAK9118752.1"/>
    <property type="molecule type" value="Genomic_DNA"/>
</dbReference>
<accession>A0AAP0INL4</accession>
<dbReference type="AlphaFoldDB" id="A0AAP0INL4"/>
<reference evidence="3 4" key="1">
    <citation type="submission" date="2024-01" db="EMBL/GenBank/DDBJ databases">
        <title>Genome assemblies of Stephania.</title>
        <authorList>
            <person name="Yang L."/>
        </authorList>
    </citation>
    <scope>NUCLEOTIDE SEQUENCE [LARGE SCALE GENOMIC DNA]</scope>
    <source>
        <strain evidence="3">JXDWG</strain>
        <tissue evidence="3">Leaf</tissue>
    </source>
</reference>
<proteinExistence type="predicted"/>
<evidence type="ECO:0000256" key="2">
    <source>
        <dbReference type="SAM" id="MobiDB-lite"/>
    </source>
</evidence>
<evidence type="ECO:0000313" key="3">
    <source>
        <dbReference type="EMBL" id="KAK9118752.1"/>
    </source>
</evidence>
<keyword evidence="1" id="KW-0175">Coiled coil</keyword>
<dbReference type="PANTHER" id="PTHR36335:SF1">
    <property type="entry name" value="CHAPERONE DNAJ-DOMAIN SUPERFAMILY PROTEIN"/>
    <property type="match status" value="1"/>
</dbReference>
<feature type="compositionally biased region" description="Polar residues" evidence="2">
    <location>
        <begin position="355"/>
        <end position="364"/>
    </location>
</feature>